<keyword evidence="2" id="KW-0648">Protein biosynthesis</keyword>
<reference evidence="4 5" key="1">
    <citation type="submission" date="2020-02" db="EMBL/GenBank/DDBJ databases">
        <authorList>
            <person name="Ferguson B K."/>
        </authorList>
    </citation>
    <scope>NUCLEOTIDE SEQUENCE [LARGE SCALE GENOMIC DNA]</scope>
</reference>
<feature type="compositionally biased region" description="Basic and acidic residues" evidence="3">
    <location>
        <begin position="999"/>
        <end position="1008"/>
    </location>
</feature>
<evidence type="ECO:0000313" key="4">
    <source>
        <dbReference type="EMBL" id="CAB0029534.1"/>
    </source>
</evidence>
<feature type="compositionally biased region" description="Basic and acidic residues" evidence="3">
    <location>
        <begin position="520"/>
        <end position="529"/>
    </location>
</feature>
<dbReference type="NCBIfam" id="TIGR00323">
    <property type="entry name" value="eIF-6"/>
    <property type="match status" value="1"/>
</dbReference>
<accession>A0A6H5I032</accession>
<name>A0A6H5I032_9HYME</name>
<sequence>MALSRLGTNAVFRRGNESRAAAQPPEIEINNISKNGVFRVAAAQQQQQQQQRQHVKERWPETRRPMIEPITVLCPSRDERQHWMELIAPEQHLLTSPSSHANSAATNNSSSATTPTTTGTMSSFSRNKSGSASMIHRSASGGSFARSTPATSSLTHVSCCRYARPPYTRLSRYFARLVRKRLLQPELLKRLLYLEYLVRPDTQSVRMRRQCLVTYSLEAIAQSTTSTPAEPVAVRLPVTSSSASSTPATGSLLSKSASSCLRPGRKSSSIKLDVMYVLDDAAEQPPAAAAAAAAAPSTASMAVYSMEPPHVMPELTHRSLPPRVTESNCCVPNFDSVPYRQLRSGEINLCDNASDDSKNWKSLGKSQLQQQQQQQTRRAEASLRSSDSGMADSFQYHSGHELGSSYAKFAGIHSESEIDENKFADQCICSSPFGSTPRRCSAATAATTSTSTTSSSPPSSSAADYKSLLLLNDESENENDDDDDNNDNSSESSGRRRNSSSSSSSGDEDDDDSSADDEVDGGKNKCTCRPELRNRFDNMTLVQRKHLTQPISEPKVKKYKRPLGHHRTRVKKQETTTHLHVIVAEEEEEEEDDEADPDKRQQQQTFTSGLYAHWWLKKPLPIDTDNTSTDAATTTTTTTAPQERGKLFYMAWLHLFFIFLQSTSQSLKLAAAAAAATAAAATANSSPVTPEHRSLSSPANTIKQQPWSVASLRPAPPIYCLGYLSETVKILKGQMMDIQTQVAQLCKQLEEERKSRLSLAATVKPPLNCEFYNMITVRVQFENNNKVGIFAKLTNVYCLVAIGGSENFYSAFEAELDEAIPVIHTSLAGCRIIGCMCVANKNGLLVPDTTTDSELQHIRNSLPDSVKVRRVEERISALGNVISCNDYVALVHPDLDPQTVEIIADTLQVEVFKQTIASPQRVGLEVGQRRRVAQARHPARRSPVQRTAQQRLQTGQVDGPGFARGLRSAQVRIRVSRQCARLEQARHPRDAAVQAQRVRQSDQSEHGQRLGHSALHHRHRYEAEGRSNQTLREVASKLFSDKTVHGATLDEWRKRFAGIVYVLQKSNVNVT</sequence>
<evidence type="ECO:0000256" key="1">
    <source>
        <dbReference type="ARBA" id="ARBA00022540"/>
    </source>
</evidence>
<keyword evidence="5" id="KW-1185">Reference proteome</keyword>
<proteinExistence type="inferred from homology"/>
<feature type="non-terminal residue" evidence="4">
    <location>
        <position position="1071"/>
    </location>
</feature>
<dbReference type="Gene3D" id="3.75.10.10">
    <property type="entry name" value="L-arginine/glycine Amidinotransferase, Chain A"/>
    <property type="match status" value="1"/>
</dbReference>
<dbReference type="Pfam" id="PF01912">
    <property type="entry name" value="eIF-6"/>
    <property type="match status" value="1"/>
</dbReference>
<dbReference type="EMBL" id="CADCXV010000335">
    <property type="protein sequence ID" value="CAB0029534.1"/>
    <property type="molecule type" value="Genomic_DNA"/>
</dbReference>
<dbReference type="GO" id="GO:0003743">
    <property type="term" value="F:translation initiation factor activity"/>
    <property type="evidence" value="ECO:0007669"/>
    <property type="project" value="UniProtKB-KW"/>
</dbReference>
<feature type="compositionally biased region" description="Acidic residues" evidence="3">
    <location>
        <begin position="506"/>
        <end position="519"/>
    </location>
</feature>
<feature type="compositionally biased region" description="Low complexity" evidence="3">
    <location>
        <begin position="95"/>
        <end position="125"/>
    </location>
</feature>
<dbReference type="HAMAP" id="MF_00032">
    <property type="entry name" value="eIF_6"/>
    <property type="match status" value="1"/>
</dbReference>
<dbReference type="Gene3D" id="1.20.5.390">
    <property type="entry name" value="L1 transposable element, trimerization domain"/>
    <property type="match status" value="1"/>
</dbReference>
<keyword evidence="1" id="KW-0396">Initiation factor</keyword>
<evidence type="ECO:0000313" key="5">
    <source>
        <dbReference type="Proteomes" id="UP000479190"/>
    </source>
</evidence>
<feature type="region of interest" description="Disordered" evidence="3">
    <location>
        <begin position="360"/>
        <end position="396"/>
    </location>
</feature>
<dbReference type="AlphaFoldDB" id="A0A6H5I032"/>
<dbReference type="PANTHER" id="PTHR10784">
    <property type="entry name" value="TRANSLATION INITIATION FACTOR 6"/>
    <property type="match status" value="1"/>
</dbReference>
<dbReference type="Proteomes" id="UP000479190">
    <property type="component" value="Unassembled WGS sequence"/>
</dbReference>
<dbReference type="SMART" id="SM00654">
    <property type="entry name" value="eIF6"/>
    <property type="match status" value="1"/>
</dbReference>
<feature type="region of interest" description="Disordered" evidence="3">
    <location>
        <begin position="475"/>
        <end position="529"/>
    </location>
</feature>
<feature type="region of interest" description="Disordered" evidence="3">
    <location>
        <begin position="984"/>
        <end position="1028"/>
    </location>
</feature>
<gene>
    <name evidence="4" type="ORF">TBRA_LOCUS1564</name>
</gene>
<evidence type="ECO:0000256" key="2">
    <source>
        <dbReference type="ARBA" id="ARBA00022917"/>
    </source>
</evidence>
<feature type="compositionally biased region" description="Acidic residues" evidence="3">
    <location>
        <begin position="475"/>
        <end position="486"/>
    </location>
</feature>
<dbReference type="GO" id="GO:0042256">
    <property type="term" value="P:cytosolic ribosome assembly"/>
    <property type="evidence" value="ECO:0007669"/>
    <property type="project" value="InterPro"/>
</dbReference>
<dbReference type="OrthoDB" id="6019202at2759"/>
<evidence type="ECO:0000256" key="3">
    <source>
        <dbReference type="SAM" id="MobiDB-lite"/>
    </source>
</evidence>
<evidence type="ECO:0008006" key="6">
    <source>
        <dbReference type="Google" id="ProtNLM"/>
    </source>
</evidence>
<protein>
    <recommendedName>
        <fullName evidence="6">Eukaryotic translation initiation factor 6</fullName>
    </recommendedName>
</protein>
<dbReference type="GO" id="GO:0043022">
    <property type="term" value="F:ribosome binding"/>
    <property type="evidence" value="ECO:0007669"/>
    <property type="project" value="InterPro"/>
</dbReference>
<dbReference type="InterPro" id="IPR002769">
    <property type="entry name" value="eIF6"/>
</dbReference>
<dbReference type="SUPFAM" id="SSF55909">
    <property type="entry name" value="Pentein"/>
    <property type="match status" value="1"/>
</dbReference>
<feature type="region of interest" description="Disordered" evidence="3">
    <location>
        <begin position="95"/>
        <end position="150"/>
    </location>
</feature>
<feature type="compositionally biased region" description="Low complexity" evidence="3">
    <location>
        <begin position="239"/>
        <end position="254"/>
    </location>
</feature>
<feature type="region of interest" description="Disordered" evidence="3">
    <location>
        <begin position="239"/>
        <end position="265"/>
    </location>
</feature>
<organism evidence="4 5">
    <name type="scientific">Trichogramma brassicae</name>
    <dbReference type="NCBI Taxonomy" id="86971"/>
    <lineage>
        <taxon>Eukaryota</taxon>
        <taxon>Metazoa</taxon>
        <taxon>Ecdysozoa</taxon>
        <taxon>Arthropoda</taxon>
        <taxon>Hexapoda</taxon>
        <taxon>Insecta</taxon>
        <taxon>Pterygota</taxon>
        <taxon>Neoptera</taxon>
        <taxon>Endopterygota</taxon>
        <taxon>Hymenoptera</taxon>
        <taxon>Apocrita</taxon>
        <taxon>Proctotrupomorpha</taxon>
        <taxon>Chalcidoidea</taxon>
        <taxon>Trichogrammatidae</taxon>
        <taxon>Trichogramma</taxon>
    </lineage>
</organism>